<dbReference type="GO" id="GO:0016020">
    <property type="term" value="C:membrane"/>
    <property type="evidence" value="ECO:0007669"/>
    <property type="project" value="UniProtKB-SubCell"/>
</dbReference>
<feature type="compositionally biased region" description="Polar residues" evidence="6">
    <location>
        <begin position="382"/>
        <end position="395"/>
    </location>
</feature>
<evidence type="ECO:0000259" key="8">
    <source>
        <dbReference type="PROSITE" id="PS50909"/>
    </source>
</evidence>
<feature type="domain" description="GAT" evidence="8">
    <location>
        <begin position="182"/>
        <end position="270"/>
    </location>
</feature>
<feature type="compositionally biased region" description="Polar residues" evidence="6">
    <location>
        <begin position="476"/>
        <end position="487"/>
    </location>
</feature>
<accession>A0AAF0W273</accession>
<dbReference type="GO" id="GO:0043328">
    <property type="term" value="P:protein transport to vacuole involved in ubiquitin-dependent protein catabolic process via the multivesicular body sorting pathway"/>
    <property type="evidence" value="ECO:0007669"/>
    <property type="project" value="InterPro"/>
</dbReference>
<dbReference type="GO" id="GO:0005737">
    <property type="term" value="C:cytoplasm"/>
    <property type="evidence" value="ECO:0007669"/>
    <property type="project" value="UniProtKB-ARBA"/>
</dbReference>
<keyword evidence="3" id="KW-0813">Transport</keyword>
<feature type="compositionally biased region" description="Polar residues" evidence="6">
    <location>
        <begin position="311"/>
        <end position="323"/>
    </location>
</feature>
<dbReference type="PIRSF" id="PIRSF036948">
    <property type="entry name" value="TOM1"/>
    <property type="match status" value="1"/>
</dbReference>
<dbReference type="GO" id="GO:0035091">
    <property type="term" value="F:phosphatidylinositol binding"/>
    <property type="evidence" value="ECO:0007669"/>
    <property type="project" value="InterPro"/>
</dbReference>
<dbReference type="PROSITE" id="PS50179">
    <property type="entry name" value="VHS"/>
    <property type="match status" value="1"/>
</dbReference>
<dbReference type="InterPro" id="IPR002014">
    <property type="entry name" value="VHS_dom"/>
</dbReference>
<dbReference type="PANTHER" id="PTHR45898:SF14">
    <property type="entry name" value="TOM1-LIKE PROTEIN 4"/>
    <property type="match status" value="1"/>
</dbReference>
<dbReference type="SUPFAM" id="SSF89009">
    <property type="entry name" value="GAT-like domain"/>
    <property type="match status" value="1"/>
</dbReference>
<dbReference type="Proteomes" id="UP000077755">
    <property type="component" value="Chromosome 1"/>
</dbReference>
<keyword evidence="4" id="KW-0653">Protein transport</keyword>
<feature type="compositionally biased region" description="Low complexity" evidence="6">
    <location>
        <begin position="461"/>
        <end position="473"/>
    </location>
</feature>
<comment type="subcellular location">
    <subcellularLocation>
        <location evidence="1">Membrane</location>
        <topology evidence="1">Peripheral membrane protein</topology>
    </subcellularLocation>
</comment>
<dbReference type="Pfam" id="PF03127">
    <property type="entry name" value="GAT"/>
    <property type="match status" value="1"/>
</dbReference>
<evidence type="ECO:0000256" key="1">
    <source>
        <dbReference type="ARBA" id="ARBA00004170"/>
    </source>
</evidence>
<feature type="region of interest" description="Disordered" evidence="6">
    <location>
        <begin position="310"/>
        <end position="345"/>
    </location>
</feature>
<dbReference type="InterPro" id="IPR038425">
    <property type="entry name" value="GAT_sf"/>
</dbReference>
<dbReference type="GO" id="GO:0043130">
    <property type="term" value="F:ubiquitin binding"/>
    <property type="evidence" value="ECO:0007669"/>
    <property type="project" value="InterPro"/>
</dbReference>
<name>A0AAF0W273_DAUCS</name>
<evidence type="ECO:0008006" key="11">
    <source>
        <dbReference type="Google" id="ProtNLM"/>
    </source>
</evidence>
<evidence type="ECO:0000256" key="6">
    <source>
        <dbReference type="SAM" id="MobiDB-lite"/>
    </source>
</evidence>
<evidence type="ECO:0000256" key="5">
    <source>
        <dbReference type="ARBA" id="ARBA00023136"/>
    </source>
</evidence>
<reference evidence="9" key="2">
    <citation type="submission" date="2022-03" db="EMBL/GenBank/DDBJ databases">
        <title>Draft title - Genomic analysis of global carrot germplasm unveils the trajectory of domestication and the origin of high carotenoid orange carrot.</title>
        <authorList>
            <person name="Iorizzo M."/>
            <person name="Ellison S."/>
            <person name="Senalik D."/>
            <person name="Macko-Podgorni A."/>
            <person name="Grzebelus D."/>
            <person name="Bostan H."/>
            <person name="Rolling W."/>
            <person name="Curaba J."/>
            <person name="Simon P."/>
        </authorList>
    </citation>
    <scope>NUCLEOTIDE SEQUENCE</scope>
    <source>
        <tissue evidence="9">Leaf</tissue>
    </source>
</reference>
<dbReference type="PANTHER" id="PTHR45898">
    <property type="entry name" value="TOM1-LIKE PROTEIN"/>
    <property type="match status" value="1"/>
</dbReference>
<dbReference type="SUPFAM" id="SSF48464">
    <property type="entry name" value="ENTH/VHS domain"/>
    <property type="match status" value="1"/>
</dbReference>
<keyword evidence="5" id="KW-0472">Membrane</keyword>
<dbReference type="InterPro" id="IPR014645">
    <property type="entry name" value="TOM1"/>
</dbReference>
<feature type="region of interest" description="Disordered" evidence="6">
    <location>
        <begin position="365"/>
        <end position="495"/>
    </location>
</feature>
<dbReference type="CDD" id="cd03561">
    <property type="entry name" value="VHS"/>
    <property type="match status" value="1"/>
</dbReference>
<organism evidence="9 10">
    <name type="scientific">Daucus carota subsp. sativus</name>
    <name type="common">Carrot</name>
    <dbReference type="NCBI Taxonomy" id="79200"/>
    <lineage>
        <taxon>Eukaryota</taxon>
        <taxon>Viridiplantae</taxon>
        <taxon>Streptophyta</taxon>
        <taxon>Embryophyta</taxon>
        <taxon>Tracheophyta</taxon>
        <taxon>Spermatophyta</taxon>
        <taxon>Magnoliopsida</taxon>
        <taxon>eudicotyledons</taxon>
        <taxon>Gunneridae</taxon>
        <taxon>Pentapetalae</taxon>
        <taxon>asterids</taxon>
        <taxon>campanulids</taxon>
        <taxon>Apiales</taxon>
        <taxon>Apiaceae</taxon>
        <taxon>Apioideae</taxon>
        <taxon>Scandiceae</taxon>
        <taxon>Daucinae</taxon>
        <taxon>Daucus</taxon>
        <taxon>Daucus sect. Daucus</taxon>
    </lineage>
</organism>
<comment type="similarity">
    <text evidence="2">Belongs to the TOM1 family.</text>
</comment>
<sequence length="520" mass="57090">MSAAVCAERATSDKLSGPDWAMNIEICDIINTDPGQARNAIRILKKRLGSKNPKRQLLALFVLETLTKNCGEDIFQHIVDGDILREMVKIVKKKQDLNVREKILVLIDTWQEALGGSGGPYPQYYATYYELQSVGVDFPPHEENSVALFTPSQTQLVVQPPSTDSASTYEEAAAFQASLQSDPSGLNLEEIQNANGVANVLMEMLNFLDPQYNEGVKEEVIIDLVEQCRAYQKRVIVLVDNASDEELLMKGLSLNDTLQRVLSHYADISKGVCVPKVAAMPSPSVPLVNVNHEDEDELEDDFSELARRRNTLQGQGQRASSDQMEPIGGSPNPPPPPSRKPKIPPYGTIEYLFATIDNLSSDLNLPPRTSKAYGSPLPESVNGKSTNSRIPSNEATSDDFINPTASMFSEKQPAYDEPAPTTKDNYPLPPAPWDTPVFIPPPPSKHSQRRQSLKQQHIGDSRSSSGSGSSYDSLVEQANNLSINSTTPKKHEGSEDALFKDLVNFAKAKSSSSSNPNRSH</sequence>
<dbReference type="InterPro" id="IPR008942">
    <property type="entry name" value="ENTH_VHS"/>
</dbReference>
<evidence type="ECO:0000313" key="10">
    <source>
        <dbReference type="Proteomes" id="UP000077755"/>
    </source>
</evidence>
<evidence type="ECO:0000313" key="9">
    <source>
        <dbReference type="EMBL" id="WOG81995.1"/>
    </source>
</evidence>
<dbReference type="PROSITE" id="PS50909">
    <property type="entry name" value="GAT"/>
    <property type="match status" value="1"/>
</dbReference>
<keyword evidence="10" id="KW-1185">Reference proteome</keyword>
<evidence type="ECO:0000259" key="7">
    <source>
        <dbReference type="PROSITE" id="PS50179"/>
    </source>
</evidence>
<gene>
    <name evidence="9" type="ORF">DCAR_0101154</name>
</gene>
<evidence type="ECO:0000256" key="2">
    <source>
        <dbReference type="ARBA" id="ARBA00007708"/>
    </source>
</evidence>
<dbReference type="AlphaFoldDB" id="A0AAF0W273"/>
<feature type="domain" description="VHS" evidence="7">
    <location>
        <begin position="10"/>
        <end position="139"/>
    </location>
</feature>
<reference evidence="9" key="1">
    <citation type="journal article" date="2016" name="Nat. Genet.">
        <title>A high-quality carrot genome assembly provides new insights into carotenoid accumulation and asterid genome evolution.</title>
        <authorList>
            <person name="Iorizzo M."/>
            <person name="Ellison S."/>
            <person name="Senalik D."/>
            <person name="Zeng P."/>
            <person name="Satapoomin P."/>
            <person name="Huang J."/>
            <person name="Bowman M."/>
            <person name="Iovene M."/>
            <person name="Sanseverino W."/>
            <person name="Cavagnaro P."/>
            <person name="Yildiz M."/>
            <person name="Macko-Podgorni A."/>
            <person name="Moranska E."/>
            <person name="Grzebelus E."/>
            <person name="Grzebelus D."/>
            <person name="Ashrafi H."/>
            <person name="Zheng Z."/>
            <person name="Cheng S."/>
            <person name="Spooner D."/>
            <person name="Van Deynze A."/>
            <person name="Simon P."/>
        </authorList>
    </citation>
    <scope>NUCLEOTIDE SEQUENCE</scope>
    <source>
        <tissue evidence="9">Leaf</tissue>
    </source>
</reference>
<proteinExistence type="inferred from homology"/>
<dbReference type="Pfam" id="PF00790">
    <property type="entry name" value="VHS"/>
    <property type="match status" value="1"/>
</dbReference>
<dbReference type="SMART" id="SM00288">
    <property type="entry name" value="VHS"/>
    <property type="match status" value="1"/>
</dbReference>
<dbReference type="InterPro" id="IPR004152">
    <property type="entry name" value="GAT_dom"/>
</dbReference>
<protein>
    <recommendedName>
        <fullName evidence="11">VHS domain-containing protein</fullName>
    </recommendedName>
</protein>
<evidence type="ECO:0000256" key="4">
    <source>
        <dbReference type="ARBA" id="ARBA00022927"/>
    </source>
</evidence>
<dbReference type="InterPro" id="IPR044836">
    <property type="entry name" value="TOL_plant"/>
</dbReference>
<dbReference type="EMBL" id="CP093343">
    <property type="protein sequence ID" value="WOG81995.1"/>
    <property type="molecule type" value="Genomic_DNA"/>
</dbReference>
<evidence type="ECO:0000256" key="3">
    <source>
        <dbReference type="ARBA" id="ARBA00022448"/>
    </source>
</evidence>
<feature type="compositionally biased region" description="Pro residues" evidence="6">
    <location>
        <begin position="427"/>
        <end position="444"/>
    </location>
</feature>
<dbReference type="CDD" id="cd14231">
    <property type="entry name" value="GAT_GGA-like_plant"/>
    <property type="match status" value="1"/>
</dbReference>
<dbReference type="Gene3D" id="1.20.58.160">
    <property type="match status" value="1"/>
</dbReference>
<dbReference type="Gene3D" id="1.25.40.90">
    <property type="match status" value="1"/>
</dbReference>